<evidence type="ECO:0000313" key="4">
    <source>
        <dbReference type="EMBL" id="CAH2007908.1"/>
    </source>
</evidence>
<dbReference type="GO" id="GO:0005739">
    <property type="term" value="C:mitochondrion"/>
    <property type="evidence" value="ECO:0007669"/>
    <property type="project" value="UniProtKB-SubCell"/>
</dbReference>
<protein>
    <submittedName>
        <fullName evidence="4">Uncharacterized protein</fullName>
    </submittedName>
</protein>
<evidence type="ECO:0000256" key="2">
    <source>
        <dbReference type="ARBA" id="ARBA00010901"/>
    </source>
</evidence>
<gene>
    <name evidence="4" type="ORF">ACAOBT_LOCUS29903</name>
</gene>
<keyword evidence="3" id="KW-0496">Mitochondrion</keyword>
<dbReference type="Pfam" id="PF04568">
    <property type="entry name" value="IATP"/>
    <property type="match status" value="1"/>
</dbReference>
<dbReference type="GO" id="GO:0042030">
    <property type="term" value="F:ATPase inhibitor activity"/>
    <property type="evidence" value="ECO:0007669"/>
    <property type="project" value="InterPro"/>
</dbReference>
<proteinExistence type="inferred from homology"/>
<dbReference type="EMBL" id="CAKOFQ010007771">
    <property type="protein sequence ID" value="CAH2007908.1"/>
    <property type="molecule type" value="Genomic_DNA"/>
</dbReference>
<reference evidence="4" key="1">
    <citation type="submission" date="2022-03" db="EMBL/GenBank/DDBJ databases">
        <authorList>
            <person name="Sayadi A."/>
        </authorList>
    </citation>
    <scope>NUCLEOTIDE SEQUENCE</scope>
</reference>
<dbReference type="AlphaFoldDB" id="A0A9P0Q3V6"/>
<comment type="caution">
    <text evidence="4">The sequence shown here is derived from an EMBL/GenBank/DDBJ whole genome shotgun (WGS) entry which is preliminary data.</text>
</comment>
<name>A0A9P0Q3V6_ACAOB</name>
<dbReference type="OrthoDB" id="6783890at2759"/>
<accession>A0A9P0Q3V6</accession>
<dbReference type="Proteomes" id="UP001152888">
    <property type="component" value="Unassembled WGS sequence"/>
</dbReference>
<sequence>MYWHYFVTRCLYQTEYLNGYHYPLDAFVNASVLKKLRIICEPLQHRMSLYVLRSTLAKIKIHPVGLRYFCDRDAFKKRGDALENQYIRKKDDELLRNLRKSLEGIEKKEQKVNSMSKVNTVINNK</sequence>
<comment type="similarity">
    <text evidence="2">Belongs to the ATPase inhibitor family.</text>
</comment>
<dbReference type="Gene3D" id="1.20.5.500">
    <property type="entry name" value="Single helix bin"/>
    <property type="match status" value="1"/>
</dbReference>
<keyword evidence="5" id="KW-1185">Reference proteome</keyword>
<evidence type="ECO:0000256" key="1">
    <source>
        <dbReference type="ARBA" id="ARBA00004173"/>
    </source>
</evidence>
<organism evidence="4 5">
    <name type="scientific">Acanthoscelides obtectus</name>
    <name type="common">Bean weevil</name>
    <name type="synonym">Bruchus obtectus</name>
    <dbReference type="NCBI Taxonomy" id="200917"/>
    <lineage>
        <taxon>Eukaryota</taxon>
        <taxon>Metazoa</taxon>
        <taxon>Ecdysozoa</taxon>
        <taxon>Arthropoda</taxon>
        <taxon>Hexapoda</taxon>
        <taxon>Insecta</taxon>
        <taxon>Pterygota</taxon>
        <taxon>Neoptera</taxon>
        <taxon>Endopterygota</taxon>
        <taxon>Coleoptera</taxon>
        <taxon>Polyphaga</taxon>
        <taxon>Cucujiformia</taxon>
        <taxon>Chrysomeloidea</taxon>
        <taxon>Chrysomelidae</taxon>
        <taxon>Bruchinae</taxon>
        <taxon>Bruchini</taxon>
        <taxon>Acanthoscelides</taxon>
    </lineage>
</organism>
<evidence type="ECO:0000313" key="5">
    <source>
        <dbReference type="Proteomes" id="UP001152888"/>
    </source>
</evidence>
<dbReference type="InterPro" id="IPR007648">
    <property type="entry name" value="ATPase_inhibitor_mt"/>
</dbReference>
<evidence type="ECO:0000256" key="3">
    <source>
        <dbReference type="ARBA" id="ARBA00023128"/>
    </source>
</evidence>
<comment type="subcellular location">
    <subcellularLocation>
        <location evidence="1">Mitochondrion</location>
    </subcellularLocation>
</comment>